<dbReference type="InterPro" id="IPR018228">
    <property type="entry name" value="DNase_TatD-rel_CS"/>
</dbReference>
<dbReference type="InterPro" id="IPR032466">
    <property type="entry name" value="Metal_Hydrolase"/>
</dbReference>
<keyword evidence="5" id="KW-1185">Reference proteome</keyword>
<accession>A0ABS3Q7U4</accession>
<dbReference type="PIRSF" id="PIRSF005902">
    <property type="entry name" value="DNase_TatD"/>
    <property type="match status" value="1"/>
</dbReference>
<reference evidence="4 5" key="1">
    <citation type="submission" date="2021-03" db="EMBL/GenBank/DDBJ databases">
        <title>Thiomicrorhabdus sp.nov.,novel sulfur-oxidizing bacteria isolated from coastal sediment.</title>
        <authorList>
            <person name="Liu X."/>
        </authorList>
    </citation>
    <scope>NUCLEOTIDE SEQUENCE [LARGE SCALE GENOMIC DNA]</scope>
    <source>
        <strain evidence="4 5">6S2-11</strain>
    </source>
</reference>
<gene>
    <name evidence="4" type="ORF">J3998_11235</name>
</gene>
<evidence type="ECO:0000256" key="2">
    <source>
        <dbReference type="ARBA" id="ARBA00022723"/>
    </source>
</evidence>
<evidence type="ECO:0000256" key="3">
    <source>
        <dbReference type="ARBA" id="ARBA00022801"/>
    </source>
</evidence>
<dbReference type="PANTHER" id="PTHR46124">
    <property type="entry name" value="D-AMINOACYL-TRNA DEACYLASE"/>
    <property type="match status" value="1"/>
</dbReference>
<dbReference type="Proteomes" id="UP000664835">
    <property type="component" value="Unassembled WGS sequence"/>
</dbReference>
<dbReference type="RefSeq" id="WP_208150761.1">
    <property type="nucleotide sequence ID" value="NZ_JAGETV010000027.1"/>
</dbReference>
<dbReference type="EMBL" id="JAGETV010000027">
    <property type="protein sequence ID" value="MBO1928148.1"/>
    <property type="molecule type" value="Genomic_DNA"/>
</dbReference>
<dbReference type="InterPro" id="IPR015991">
    <property type="entry name" value="TatD/YcfH-like"/>
</dbReference>
<comment type="caution">
    <text evidence="4">The sequence shown here is derived from an EMBL/GenBank/DDBJ whole genome shotgun (WGS) entry which is preliminary data.</text>
</comment>
<evidence type="ECO:0000256" key="1">
    <source>
        <dbReference type="ARBA" id="ARBA00009275"/>
    </source>
</evidence>
<dbReference type="Pfam" id="PF01026">
    <property type="entry name" value="TatD_DNase"/>
    <property type="match status" value="1"/>
</dbReference>
<keyword evidence="3 4" id="KW-0378">Hydrolase</keyword>
<evidence type="ECO:0000313" key="5">
    <source>
        <dbReference type="Proteomes" id="UP000664835"/>
    </source>
</evidence>
<name>A0ABS3Q7U4_9GAMM</name>
<dbReference type="Gene3D" id="3.20.20.140">
    <property type="entry name" value="Metal-dependent hydrolases"/>
    <property type="match status" value="1"/>
</dbReference>
<dbReference type="PROSITE" id="PS01137">
    <property type="entry name" value="TATD_1"/>
    <property type="match status" value="1"/>
</dbReference>
<dbReference type="CDD" id="cd01310">
    <property type="entry name" value="TatD_DNAse"/>
    <property type="match status" value="1"/>
</dbReference>
<dbReference type="SUPFAM" id="SSF51556">
    <property type="entry name" value="Metallo-dependent hydrolases"/>
    <property type="match status" value="1"/>
</dbReference>
<dbReference type="NCBIfam" id="TIGR00010">
    <property type="entry name" value="YchF/TatD family DNA exonuclease"/>
    <property type="match status" value="1"/>
</dbReference>
<proteinExistence type="inferred from homology"/>
<evidence type="ECO:0000313" key="4">
    <source>
        <dbReference type="EMBL" id="MBO1928148.1"/>
    </source>
</evidence>
<dbReference type="InterPro" id="IPR001130">
    <property type="entry name" value="TatD-like"/>
</dbReference>
<dbReference type="PANTHER" id="PTHR46124:SF2">
    <property type="entry name" value="D-AMINOACYL-TRNA DEACYLASE"/>
    <property type="match status" value="1"/>
</dbReference>
<keyword evidence="2" id="KW-0479">Metal-binding</keyword>
<organism evidence="4 5">
    <name type="scientific">Thiomicrorhabdus marina</name>
    <dbReference type="NCBI Taxonomy" id="2818442"/>
    <lineage>
        <taxon>Bacteria</taxon>
        <taxon>Pseudomonadati</taxon>
        <taxon>Pseudomonadota</taxon>
        <taxon>Gammaproteobacteria</taxon>
        <taxon>Thiotrichales</taxon>
        <taxon>Piscirickettsiaceae</taxon>
        <taxon>Thiomicrorhabdus</taxon>
    </lineage>
</organism>
<protein>
    <submittedName>
        <fullName evidence="4">TatD family hydrolase</fullName>
    </submittedName>
</protein>
<dbReference type="GO" id="GO:0016787">
    <property type="term" value="F:hydrolase activity"/>
    <property type="evidence" value="ECO:0007669"/>
    <property type="project" value="UniProtKB-KW"/>
</dbReference>
<comment type="similarity">
    <text evidence="1">Belongs to the metallo-dependent hydrolases superfamily. TatD-type hydrolase family.</text>
</comment>
<sequence>MIIDSHCHLNILPEEVGSVEAVIAQAKELGVERMMCIAINPEKWHEVIELADKHEEVYAAIGVHPCEQADVVITDEQLIKAASHPKVLAIGEIGLDYFHFDDEDMNWQHERFRQQIRIAKQLNKPVVIHTRNSTPDCLRILEEEHAEEIGGIMHCFVEDLETAEQAMKLGFYISFSGIVTFKNAKELKEVAKKVPLDRILVETDSPYLAPMPYRGKTNVPGYTKYVAQEVADLRDMPVDEMARITTENFNRLFGTNF</sequence>
<dbReference type="PROSITE" id="PS01091">
    <property type="entry name" value="TATD_3"/>
    <property type="match status" value="1"/>
</dbReference>